<dbReference type="EMBL" id="KB734224">
    <property type="protein sequence ID" value="ENN83582.1"/>
    <property type="molecule type" value="Genomic_DNA"/>
</dbReference>
<evidence type="ECO:0000313" key="1">
    <source>
        <dbReference type="EMBL" id="ENN83582.1"/>
    </source>
</evidence>
<accession>N6UXH7</accession>
<protein>
    <submittedName>
        <fullName evidence="1">Uncharacterized protein</fullName>
    </submittedName>
</protein>
<dbReference type="AlphaFoldDB" id="N6UXH7"/>
<feature type="non-terminal residue" evidence="1">
    <location>
        <position position="1"/>
    </location>
</feature>
<reference evidence="1" key="1">
    <citation type="journal article" date="2013" name="Genome Biol.">
        <title>Draft genome of the mountain pine beetle, Dendroctonus ponderosae Hopkins, a major forest pest.</title>
        <authorList>
            <person name="Keeling C.I."/>
            <person name="Yuen M.M."/>
            <person name="Liao N.Y."/>
            <person name="Docking T.R."/>
            <person name="Chan S.K."/>
            <person name="Taylor G.A."/>
            <person name="Palmquist D.L."/>
            <person name="Jackman S.D."/>
            <person name="Nguyen A."/>
            <person name="Li M."/>
            <person name="Henderson H."/>
            <person name="Janes J.K."/>
            <person name="Zhao Y."/>
            <person name="Pandoh P."/>
            <person name="Moore R."/>
            <person name="Sperling F.A."/>
            <person name="Huber D.P."/>
            <person name="Birol I."/>
            <person name="Jones S.J."/>
            <person name="Bohlmann J."/>
        </authorList>
    </citation>
    <scope>NUCLEOTIDE SEQUENCE</scope>
</reference>
<gene>
    <name evidence="1" type="ORF">YQE_00063</name>
</gene>
<dbReference type="OrthoDB" id="6575720at2759"/>
<dbReference type="OMA" id="GQMFGIN"/>
<name>N6UXH7_DENPD</name>
<proteinExistence type="predicted"/>
<sequence length="223" mass="24936">MFKALVLTLLVLSCKPRHSSAAKSQLIDILKSLKLTEKLFRTDQAKQVASLVSNAFTDYANSRKKSTNPTSQVFTGFLKVLGFEAEKIAAIAINGLIFVAQLLGTSLMSKSSRRTENIGSENPLDWVLENADIAILMTNITSRNLPEFVIEYVKQQSLDEESGCVQLLICKISPFIWGMQEAFDLTKSSLRLGQTAFFRYLPARAEVLKQSEVCDSEYPYCYN</sequence>
<dbReference type="HOGENOM" id="CLU_089073_0_0_1"/>
<organism evidence="1">
    <name type="scientific">Dendroctonus ponderosae</name>
    <name type="common">Mountain pine beetle</name>
    <dbReference type="NCBI Taxonomy" id="77166"/>
    <lineage>
        <taxon>Eukaryota</taxon>
        <taxon>Metazoa</taxon>
        <taxon>Ecdysozoa</taxon>
        <taxon>Arthropoda</taxon>
        <taxon>Hexapoda</taxon>
        <taxon>Insecta</taxon>
        <taxon>Pterygota</taxon>
        <taxon>Neoptera</taxon>
        <taxon>Endopterygota</taxon>
        <taxon>Coleoptera</taxon>
        <taxon>Polyphaga</taxon>
        <taxon>Cucujiformia</taxon>
        <taxon>Curculionidae</taxon>
        <taxon>Scolytinae</taxon>
        <taxon>Dendroctonus</taxon>
    </lineage>
</organism>